<dbReference type="InterPro" id="IPR009014">
    <property type="entry name" value="Transketo_C/PFOR_II"/>
</dbReference>
<dbReference type="Gene3D" id="3.40.50.970">
    <property type="match status" value="2"/>
</dbReference>
<dbReference type="SUPFAM" id="SSF52518">
    <property type="entry name" value="Thiamin diphosphate-binding fold (THDP-binding)"/>
    <property type="match status" value="2"/>
</dbReference>
<dbReference type="KEGG" id="ccot:CCAX7_64730"/>
<keyword evidence="6" id="KW-1185">Reference proteome</keyword>
<dbReference type="RefSeq" id="WP_218025498.1">
    <property type="nucleotide sequence ID" value="NZ_AP025739.1"/>
</dbReference>
<sequence>MLDPHFLMSARDLLLTMVTAREGDRREGVLVRQGAGSFHVSCSGHEGLAALVYLLKPNDDIFPYYRDKAVAYARGVSIEETARVFFAKASSSAVGRNMPSHLSSRELGFFSAATPTGSQCLPAAGAAWAKKLLGRDDDPMNVSLCFIGDAATRQGEFYEAVCFAVQERLPIVFVVEDNKYGISTPTDTMTPLHLGIFAPELITAIDGRDAENVFVRGRGLVEKARAGGGPGILWCRIDRLDSHTSADDHRVYRSAGDLETAQANDPIKILSEKLIANGVVTAASLHADREEIKGRVRSAYENAAEESGPDSGDIAQHLYGPATSRYPDLSLSLPSPAPVLPTMVDAVNGVLRASLASDPRTLIFGQDVEDPKGGVFGLTRGLSGAFPGRVLNSPLAEATIVGAAVGLAATGIRPIFELQFMDFIGTALNQLYNQAATLRWRSGGEWTCPFVLYAPYGAYIPGGGIWHSQSNEALLAHMPGLRVAVPSTPADAAGLFWAAAHDDDPTVILLPKHLLRERVPVEHYAVVPFGSAAIRREGTDVTLVAWGNCVEICMEAASRLQNDRISAEVIDLRSLVPCDWESLTNSLRKTGRIVIVQEDVLTCSFGQAIVSEITTEIDRFYMLAAPPRLVSRMDVHMPFCVEQEYQILPSVDRVIAAVVEVLQ</sequence>
<dbReference type="GO" id="GO:0004591">
    <property type="term" value="F:oxoglutarate dehydrogenase (succinyl-transferring) activity"/>
    <property type="evidence" value="ECO:0007669"/>
    <property type="project" value="UniProtKB-EC"/>
</dbReference>
<dbReference type="PANTHER" id="PTHR43257">
    <property type="entry name" value="PYRUVATE DEHYDROGENASE E1 COMPONENT BETA SUBUNIT"/>
    <property type="match status" value="1"/>
</dbReference>
<dbReference type="SUPFAM" id="SSF52922">
    <property type="entry name" value="TK C-terminal domain-like"/>
    <property type="match status" value="1"/>
</dbReference>
<dbReference type="AlphaFoldDB" id="A0A402CQX3"/>
<comment type="catalytic activity">
    <reaction evidence="4">
        <text>N(6)-[(R)-lipoyl]-L-lysyl-[protein] + 2-oxoglutarate + H(+) = N(6)-[(R)-S(8)-succinyldihydrolipoyl]-L-lysyl-[protein] + CO2</text>
        <dbReference type="Rhea" id="RHEA:12188"/>
        <dbReference type="Rhea" id="RHEA-COMP:10474"/>
        <dbReference type="Rhea" id="RHEA-COMP:20092"/>
        <dbReference type="ChEBI" id="CHEBI:15378"/>
        <dbReference type="ChEBI" id="CHEBI:16526"/>
        <dbReference type="ChEBI" id="CHEBI:16810"/>
        <dbReference type="ChEBI" id="CHEBI:83099"/>
        <dbReference type="ChEBI" id="CHEBI:83120"/>
        <dbReference type="EC" id="1.2.4.2"/>
    </reaction>
</comment>
<evidence type="ECO:0000256" key="1">
    <source>
        <dbReference type="ARBA" id="ARBA00001964"/>
    </source>
</evidence>
<dbReference type="CDD" id="cd02000">
    <property type="entry name" value="TPP_E1_PDC_ADC_BCADC"/>
    <property type="match status" value="1"/>
</dbReference>
<organism evidence="5 6">
    <name type="scientific">Capsulimonas corticalis</name>
    <dbReference type="NCBI Taxonomy" id="2219043"/>
    <lineage>
        <taxon>Bacteria</taxon>
        <taxon>Bacillati</taxon>
        <taxon>Armatimonadota</taxon>
        <taxon>Armatimonadia</taxon>
        <taxon>Capsulimonadales</taxon>
        <taxon>Capsulimonadaceae</taxon>
        <taxon>Capsulimonas</taxon>
    </lineage>
</organism>
<dbReference type="InterPro" id="IPR005475">
    <property type="entry name" value="Transketolase-like_Pyr-bd"/>
</dbReference>
<dbReference type="Proteomes" id="UP000287394">
    <property type="component" value="Chromosome"/>
</dbReference>
<evidence type="ECO:0000313" key="6">
    <source>
        <dbReference type="Proteomes" id="UP000287394"/>
    </source>
</evidence>
<keyword evidence="3" id="KW-0786">Thiamine pyrophosphate</keyword>
<comment type="cofactor">
    <cofactor evidence="1">
        <name>thiamine diphosphate</name>
        <dbReference type="ChEBI" id="CHEBI:58937"/>
    </cofactor>
</comment>
<evidence type="ECO:0000313" key="5">
    <source>
        <dbReference type="EMBL" id="BDI34422.1"/>
    </source>
</evidence>
<dbReference type="CDD" id="cd07036">
    <property type="entry name" value="TPP_PYR_E1-PDHc-beta_like"/>
    <property type="match status" value="1"/>
</dbReference>
<dbReference type="Pfam" id="PF02779">
    <property type="entry name" value="Transket_pyr"/>
    <property type="match status" value="1"/>
</dbReference>
<gene>
    <name evidence="5" type="ORF">CCAX7_64730</name>
</gene>
<dbReference type="InterPro" id="IPR001017">
    <property type="entry name" value="DH_E1"/>
</dbReference>
<proteinExistence type="predicted"/>
<dbReference type="SMART" id="SM00861">
    <property type="entry name" value="Transket_pyr"/>
    <property type="match status" value="1"/>
</dbReference>
<protein>
    <submittedName>
        <fullName evidence="5">Uncharacterized protein</fullName>
    </submittedName>
</protein>
<dbReference type="Pfam" id="PF00676">
    <property type="entry name" value="E1_dh"/>
    <property type="match status" value="1"/>
</dbReference>
<evidence type="ECO:0000256" key="2">
    <source>
        <dbReference type="ARBA" id="ARBA00023002"/>
    </source>
</evidence>
<evidence type="ECO:0000256" key="3">
    <source>
        <dbReference type="ARBA" id="ARBA00023052"/>
    </source>
</evidence>
<dbReference type="EMBL" id="AP025739">
    <property type="protein sequence ID" value="BDI34422.1"/>
    <property type="molecule type" value="Genomic_DNA"/>
</dbReference>
<dbReference type="PANTHER" id="PTHR43257:SF2">
    <property type="entry name" value="PYRUVATE DEHYDROGENASE E1 COMPONENT SUBUNIT BETA"/>
    <property type="match status" value="1"/>
</dbReference>
<name>A0A402CQX3_9BACT</name>
<dbReference type="InterPro" id="IPR029061">
    <property type="entry name" value="THDP-binding"/>
</dbReference>
<dbReference type="Pfam" id="PF02780">
    <property type="entry name" value="Transketolase_C"/>
    <property type="match status" value="1"/>
</dbReference>
<evidence type="ECO:0000256" key="4">
    <source>
        <dbReference type="ARBA" id="ARBA00051911"/>
    </source>
</evidence>
<reference evidence="5 6" key="1">
    <citation type="journal article" date="2019" name="Int. J. Syst. Evol. Microbiol.">
        <title>Capsulimonas corticalis gen. nov., sp. nov., an aerobic capsulated bacterium, of a novel bacterial order, Capsulimonadales ord. nov., of the class Armatimonadia of the phylum Armatimonadetes.</title>
        <authorList>
            <person name="Li J."/>
            <person name="Kudo C."/>
            <person name="Tonouchi A."/>
        </authorList>
    </citation>
    <scope>NUCLEOTIDE SEQUENCE [LARGE SCALE GENOMIC DNA]</scope>
    <source>
        <strain evidence="5 6">AX-7</strain>
    </source>
</reference>
<accession>A0A402CQX3</accession>
<dbReference type="Gene3D" id="3.40.50.920">
    <property type="match status" value="1"/>
</dbReference>
<dbReference type="InterPro" id="IPR033248">
    <property type="entry name" value="Transketolase_C"/>
</dbReference>
<keyword evidence="2" id="KW-0560">Oxidoreductase</keyword>